<feature type="domain" description="TonB-dependent receptor plug" evidence="3">
    <location>
        <begin position="54"/>
        <end position="123"/>
    </location>
</feature>
<dbReference type="InterPro" id="IPR012910">
    <property type="entry name" value="Plug_dom"/>
</dbReference>
<evidence type="ECO:0000256" key="2">
    <source>
        <dbReference type="SAM" id="SignalP"/>
    </source>
</evidence>
<organism evidence="4 5">
    <name type="scientific">Brevundimonas basaltis</name>
    <dbReference type="NCBI Taxonomy" id="472166"/>
    <lineage>
        <taxon>Bacteria</taxon>
        <taxon>Pseudomonadati</taxon>
        <taxon>Pseudomonadota</taxon>
        <taxon>Alphaproteobacteria</taxon>
        <taxon>Caulobacterales</taxon>
        <taxon>Caulobacteraceae</taxon>
        <taxon>Brevundimonas</taxon>
    </lineage>
</organism>
<feature type="region of interest" description="Disordered" evidence="1">
    <location>
        <begin position="670"/>
        <end position="689"/>
    </location>
</feature>
<evidence type="ECO:0000313" key="5">
    <source>
        <dbReference type="Proteomes" id="UP000566663"/>
    </source>
</evidence>
<keyword evidence="5" id="KW-1185">Reference proteome</keyword>
<feature type="signal peptide" evidence="2">
    <location>
        <begin position="1"/>
        <end position="28"/>
    </location>
</feature>
<protein>
    <recommendedName>
        <fullName evidence="3">TonB-dependent receptor plug domain-containing protein</fullName>
    </recommendedName>
</protein>
<dbReference type="SUPFAM" id="SSF56935">
    <property type="entry name" value="Porins"/>
    <property type="match status" value="1"/>
</dbReference>
<dbReference type="RefSeq" id="WP_183251374.1">
    <property type="nucleotide sequence ID" value="NZ_BAAAFF010000003.1"/>
</dbReference>
<keyword evidence="2" id="KW-0732">Signal</keyword>
<evidence type="ECO:0000256" key="1">
    <source>
        <dbReference type="SAM" id="MobiDB-lite"/>
    </source>
</evidence>
<dbReference type="Pfam" id="PF07715">
    <property type="entry name" value="Plug"/>
    <property type="match status" value="1"/>
</dbReference>
<dbReference type="EMBL" id="JACHFZ010000001">
    <property type="protein sequence ID" value="MBB5290632.1"/>
    <property type="molecule type" value="Genomic_DNA"/>
</dbReference>
<comment type="caution">
    <text evidence="4">The sequence shown here is derived from an EMBL/GenBank/DDBJ whole genome shotgun (WGS) entry which is preliminary data.</text>
</comment>
<evidence type="ECO:0000259" key="3">
    <source>
        <dbReference type="Pfam" id="PF07715"/>
    </source>
</evidence>
<sequence length="689" mass="73800">MAGTLGGWRLIGASVLALSAAVAGGAAAQDPAPAPADPNVTPYAPDYFAEFRPVTALDMIGRIPGFQFDGGSSARGFAGTAGNVLIDGVRPPTRGDSLASVLSRIPAAQVLRIDVVRAGAGGIDMQGKAVVANVIRKPDAGVSGSAAASLSMNDQGRFQPGVNLQARRQRDGRSMDGSFRFSTGSQEFSGVRERRRPNGEVLLVGLNDGDVGYSNGETTGVYEGPLGGGRVRANVLVNYSASLFEGTDILIFPGGQDFSRSDSTRWRGEAGLRWNRSLPRGMNLELVGFQSLTQNDNAGAYDTPFFTTRTLSDQTSGESIVSGTLKFAPLETGRGALNLEAGSETALNWVDSATAYTFDGSPLFLPGDDTRVEELRNESFVTALWAARPNLSVEANLRYELSRITADGSAGEAETTLGYLKPRLAATWTVAPRNTLTFKLEKSVDQLSFGAFTASAAFATDIYGRGNPDIRPAQIWLSSARYERLFGTQGSFVAEFTHEVFEDVLGVVVIYEIPPGGTTPRPFNITRNVGGATRDRLTLSGRLPLDRWGMSGGLLSGQVYHRWSDTTDPVTFVDRRLSGEQATGWSIALNQNLVAQRINWNVSMSSGQDTIGYSPSVLSRFSSQPTGQFNLTYRPDPQWSVTGGLYVGSGSRNEFTLYNAPRHVGTPVYTEASRQPGTSQVSLNVRRSF</sequence>
<feature type="compositionally biased region" description="Polar residues" evidence="1">
    <location>
        <begin position="672"/>
        <end position="689"/>
    </location>
</feature>
<evidence type="ECO:0000313" key="4">
    <source>
        <dbReference type="EMBL" id="MBB5290632.1"/>
    </source>
</evidence>
<accession>A0A7W8HVD5</accession>
<name>A0A7W8HVD5_9CAUL</name>
<feature type="chain" id="PRO_5031161825" description="TonB-dependent receptor plug domain-containing protein" evidence="2">
    <location>
        <begin position="29"/>
        <end position="689"/>
    </location>
</feature>
<reference evidence="4 5" key="1">
    <citation type="submission" date="2020-08" db="EMBL/GenBank/DDBJ databases">
        <title>Genomic Encyclopedia of Type Strains, Phase IV (KMG-IV): sequencing the most valuable type-strain genomes for metagenomic binning, comparative biology and taxonomic classification.</title>
        <authorList>
            <person name="Goeker M."/>
        </authorList>
    </citation>
    <scope>NUCLEOTIDE SEQUENCE [LARGE SCALE GENOMIC DNA]</scope>
    <source>
        <strain evidence="4 5">DSM 25335</strain>
    </source>
</reference>
<dbReference type="Proteomes" id="UP000566663">
    <property type="component" value="Unassembled WGS sequence"/>
</dbReference>
<dbReference type="AlphaFoldDB" id="A0A7W8HVD5"/>
<gene>
    <name evidence="4" type="ORF">HNQ67_000128</name>
</gene>
<proteinExistence type="predicted"/>